<proteinExistence type="predicted"/>
<dbReference type="CDD" id="cd01949">
    <property type="entry name" value="GGDEF"/>
    <property type="match status" value="1"/>
</dbReference>
<evidence type="ECO:0000256" key="1">
    <source>
        <dbReference type="SAM" id="Phobius"/>
    </source>
</evidence>
<dbReference type="PANTHER" id="PTHR45138:SF9">
    <property type="entry name" value="DIGUANYLATE CYCLASE DGCM-RELATED"/>
    <property type="match status" value="1"/>
</dbReference>
<dbReference type="EMBL" id="JAKOAV010000056">
    <property type="protein sequence ID" value="MDF9409990.1"/>
    <property type="molecule type" value="Genomic_DNA"/>
</dbReference>
<feature type="transmembrane region" description="Helical" evidence="1">
    <location>
        <begin position="45"/>
        <end position="62"/>
    </location>
</feature>
<evidence type="ECO:0000313" key="3">
    <source>
        <dbReference type="EMBL" id="MDF9409990.1"/>
    </source>
</evidence>
<evidence type="ECO:0000259" key="2">
    <source>
        <dbReference type="PROSITE" id="PS50887"/>
    </source>
</evidence>
<dbReference type="SMART" id="SM00267">
    <property type="entry name" value="GGDEF"/>
    <property type="match status" value="1"/>
</dbReference>
<dbReference type="GO" id="GO:0052621">
    <property type="term" value="F:diguanylate cyclase activity"/>
    <property type="evidence" value="ECO:0007669"/>
    <property type="project" value="TreeGrafter"/>
</dbReference>
<feature type="transmembrane region" description="Helical" evidence="1">
    <location>
        <begin position="151"/>
        <end position="173"/>
    </location>
</feature>
<reference evidence="3" key="1">
    <citation type="submission" date="2022-02" db="EMBL/GenBank/DDBJ databases">
        <authorList>
            <person name="Leng L."/>
        </authorList>
    </citation>
    <scope>NUCLEOTIDE SEQUENCE</scope>
    <source>
        <strain evidence="3">JI</strain>
    </source>
</reference>
<feature type="transmembrane region" description="Helical" evidence="1">
    <location>
        <begin position="74"/>
        <end position="93"/>
    </location>
</feature>
<feature type="transmembrane region" description="Helical" evidence="1">
    <location>
        <begin position="123"/>
        <end position="145"/>
    </location>
</feature>
<dbReference type="FunFam" id="3.30.70.270:FF:000001">
    <property type="entry name" value="Diguanylate cyclase domain protein"/>
    <property type="match status" value="1"/>
</dbReference>
<gene>
    <name evidence="3" type="ORF">L7E55_16835</name>
</gene>
<dbReference type="PROSITE" id="PS50887">
    <property type="entry name" value="GGDEF"/>
    <property type="match status" value="1"/>
</dbReference>
<dbReference type="InterPro" id="IPR043128">
    <property type="entry name" value="Rev_trsase/Diguanyl_cyclase"/>
</dbReference>
<name>A0A9X4H411_9FIRM</name>
<dbReference type="Gene3D" id="3.30.70.270">
    <property type="match status" value="1"/>
</dbReference>
<dbReference type="NCBIfam" id="TIGR00254">
    <property type="entry name" value="GGDEF"/>
    <property type="match status" value="1"/>
</dbReference>
<dbReference type="SUPFAM" id="SSF55073">
    <property type="entry name" value="Nucleotide cyclase"/>
    <property type="match status" value="1"/>
</dbReference>
<keyword evidence="1" id="KW-1133">Transmembrane helix</keyword>
<organism evidence="3 4">
    <name type="scientific">Pelotomaculum isophthalicicum JI</name>
    <dbReference type="NCBI Taxonomy" id="947010"/>
    <lineage>
        <taxon>Bacteria</taxon>
        <taxon>Bacillati</taxon>
        <taxon>Bacillota</taxon>
        <taxon>Clostridia</taxon>
        <taxon>Eubacteriales</taxon>
        <taxon>Desulfotomaculaceae</taxon>
        <taxon>Pelotomaculum</taxon>
    </lineage>
</organism>
<dbReference type="Pfam" id="PF00990">
    <property type="entry name" value="GGDEF"/>
    <property type="match status" value="1"/>
</dbReference>
<dbReference type="InterPro" id="IPR050469">
    <property type="entry name" value="Diguanylate_Cyclase"/>
</dbReference>
<dbReference type="Proteomes" id="UP001154312">
    <property type="component" value="Unassembled WGS sequence"/>
</dbReference>
<accession>A0A9X4H411</accession>
<keyword evidence="4" id="KW-1185">Reference proteome</keyword>
<dbReference type="InterPro" id="IPR000160">
    <property type="entry name" value="GGDEF_dom"/>
</dbReference>
<comment type="caution">
    <text evidence="3">The sequence shown here is derived from an EMBL/GenBank/DDBJ whole genome shotgun (WGS) entry which is preliminary data.</text>
</comment>
<dbReference type="RefSeq" id="WP_277445527.1">
    <property type="nucleotide sequence ID" value="NZ_JAKOAV010000056.1"/>
</dbReference>
<protein>
    <submittedName>
        <fullName evidence="3">GGDEF domain-containing protein</fullName>
    </submittedName>
</protein>
<feature type="transmembrane region" description="Helical" evidence="1">
    <location>
        <begin position="20"/>
        <end position="39"/>
    </location>
</feature>
<sequence>MNSIPLSIDDHIIKNLPKRYLLAAILCFIGLGTDIPWLSNNAKEIFLLRGLMVAGALSCSFLSKYCKTRFSAEALTTVATLGLITNMAVIGLLEGTYLTGYMAAVYQTLVFIVVFIPMRTKIFIGLLAVVGLLWFWIFPVILSISPEPRLFLSHIFGYITYAFMTIAGNYIFFQVWAEKEKQRAHLEVQSQKLKDIANRDGLTGIYNYRYFQEKFPELVENAKNQSTPISLCLIDLDGFKSINDTFGHVIGNSVLEHVSQCLTSSIRTKDIVYRIGGDEFAISLPDVNSGHARQIIERFQSKLISTEPKENIPQVNCSIGIAEYCQQLPTAKAIIEAADRALYKAKKLTDNKVVVFSPGEI</sequence>
<feature type="domain" description="GGDEF" evidence="2">
    <location>
        <begin position="227"/>
        <end position="358"/>
    </location>
</feature>
<dbReference type="InterPro" id="IPR029787">
    <property type="entry name" value="Nucleotide_cyclase"/>
</dbReference>
<feature type="transmembrane region" description="Helical" evidence="1">
    <location>
        <begin position="99"/>
        <end position="116"/>
    </location>
</feature>
<keyword evidence="1" id="KW-0812">Transmembrane</keyword>
<dbReference type="PANTHER" id="PTHR45138">
    <property type="entry name" value="REGULATORY COMPONENTS OF SENSORY TRANSDUCTION SYSTEM"/>
    <property type="match status" value="1"/>
</dbReference>
<evidence type="ECO:0000313" key="4">
    <source>
        <dbReference type="Proteomes" id="UP001154312"/>
    </source>
</evidence>
<dbReference type="AlphaFoldDB" id="A0A9X4H411"/>
<keyword evidence="1" id="KW-0472">Membrane</keyword>